<feature type="chain" id="PRO_5040247949" evidence="1">
    <location>
        <begin position="21"/>
        <end position="140"/>
    </location>
</feature>
<organism evidence="2 3">
    <name type="scientific">Shigella boydii</name>
    <dbReference type="NCBI Taxonomy" id="621"/>
    <lineage>
        <taxon>Bacteria</taxon>
        <taxon>Pseudomonadati</taxon>
        <taxon>Pseudomonadota</taxon>
        <taxon>Gammaproteobacteria</taxon>
        <taxon>Enterobacterales</taxon>
        <taxon>Enterobacteriaceae</taxon>
        <taxon>Shigella</taxon>
    </lineage>
</organism>
<reference evidence="3" key="1">
    <citation type="submission" date="2017-06" db="EMBL/GenBank/DDBJ databases">
        <title>WGS of SAMN07203007.</title>
        <authorList>
            <person name="Fouts D."/>
            <person name="Sutton G."/>
            <person name="Nguyen K."/>
            <person name="Thamlikitkul V."/>
        </authorList>
    </citation>
    <scope>NUCLEOTIDE SEQUENCE [LARGE SCALE GENOMIC DNA]</scope>
    <source>
        <strain evidence="3">ESBL-W3-2</strain>
    </source>
</reference>
<evidence type="ECO:0000256" key="1">
    <source>
        <dbReference type="SAM" id="SignalP"/>
    </source>
</evidence>
<gene>
    <name evidence="2" type="ORF">CEH00_12675</name>
</gene>
<feature type="signal peptide" evidence="1">
    <location>
        <begin position="1"/>
        <end position="20"/>
    </location>
</feature>
<accession>A0A9Q5U2L7</accession>
<protein>
    <submittedName>
        <fullName evidence="2">Uncharacterized protein</fullName>
    </submittedName>
</protein>
<dbReference type="RefSeq" id="WP_000849095.1">
    <property type="nucleotide sequence ID" value="NZ_NIYS01000082.1"/>
</dbReference>
<name>A0A9Q5U2L7_SHIBO</name>
<dbReference type="GeneID" id="75204279"/>
<comment type="caution">
    <text evidence="2">The sequence shown here is derived from an EMBL/GenBank/DDBJ whole genome shotgun (WGS) entry which is preliminary data.</text>
</comment>
<sequence length="140" mass="15726">MKTIKYIAALVMAFTFNVNAAPDPKYCQLAADVTGTVAELVRVEADIARIDEDVDVGRAYYLNKALKYGRLFAAQQREINAKKAVISYAIAGGIEAFKGTLDPAAAMYDFCMKYDRDEFMDMTLRHYDKVMTVMNKEKAK</sequence>
<dbReference type="EMBL" id="NIYS01000082">
    <property type="protein sequence ID" value="PAY73424.1"/>
    <property type="molecule type" value="Genomic_DNA"/>
</dbReference>
<evidence type="ECO:0000313" key="2">
    <source>
        <dbReference type="EMBL" id="PAY73424.1"/>
    </source>
</evidence>
<dbReference type="Proteomes" id="UP000218430">
    <property type="component" value="Unassembled WGS sequence"/>
</dbReference>
<keyword evidence="1" id="KW-0732">Signal</keyword>
<dbReference type="AlphaFoldDB" id="A0A9Q5U2L7"/>
<proteinExistence type="predicted"/>
<evidence type="ECO:0000313" key="3">
    <source>
        <dbReference type="Proteomes" id="UP000218430"/>
    </source>
</evidence>